<evidence type="ECO:0000313" key="3">
    <source>
        <dbReference type="Proteomes" id="UP001286313"/>
    </source>
</evidence>
<reference evidence="2" key="1">
    <citation type="submission" date="2023-10" db="EMBL/GenBank/DDBJ databases">
        <title>Genome assemblies of two species of porcelain crab, Petrolisthes cinctipes and Petrolisthes manimaculis (Anomura: Porcellanidae).</title>
        <authorList>
            <person name="Angst P."/>
        </authorList>
    </citation>
    <scope>NUCLEOTIDE SEQUENCE</scope>
    <source>
        <strain evidence="2">PB745_01</strain>
        <tissue evidence="2">Gill</tissue>
    </source>
</reference>
<gene>
    <name evidence="2" type="ORF">Pcinc_039280</name>
</gene>
<feature type="region of interest" description="Disordered" evidence="1">
    <location>
        <begin position="483"/>
        <end position="548"/>
    </location>
</feature>
<proteinExistence type="predicted"/>
<evidence type="ECO:0000256" key="1">
    <source>
        <dbReference type="SAM" id="MobiDB-lite"/>
    </source>
</evidence>
<feature type="region of interest" description="Disordered" evidence="1">
    <location>
        <begin position="94"/>
        <end position="137"/>
    </location>
</feature>
<feature type="compositionally biased region" description="Basic and acidic residues" evidence="1">
    <location>
        <begin position="284"/>
        <end position="293"/>
    </location>
</feature>
<feature type="compositionally biased region" description="Low complexity" evidence="1">
    <location>
        <begin position="346"/>
        <end position="358"/>
    </location>
</feature>
<comment type="caution">
    <text evidence="2">The sequence shown here is derived from an EMBL/GenBank/DDBJ whole genome shotgun (WGS) entry which is preliminary data.</text>
</comment>
<feature type="compositionally biased region" description="Polar residues" evidence="1">
    <location>
        <begin position="110"/>
        <end position="121"/>
    </location>
</feature>
<feature type="region of interest" description="Disordered" evidence="1">
    <location>
        <begin position="284"/>
        <end position="398"/>
    </location>
</feature>
<feature type="region of interest" description="Disordered" evidence="1">
    <location>
        <begin position="414"/>
        <end position="461"/>
    </location>
</feature>
<organism evidence="2 3">
    <name type="scientific">Petrolisthes cinctipes</name>
    <name type="common">Flat porcelain crab</name>
    <dbReference type="NCBI Taxonomy" id="88211"/>
    <lineage>
        <taxon>Eukaryota</taxon>
        <taxon>Metazoa</taxon>
        <taxon>Ecdysozoa</taxon>
        <taxon>Arthropoda</taxon>
        <taxon>Crustacea</taxon>
        <taxon>Multicrustacea</taxon>
        <taxon>Malacostraca</taxon>
        <taxon>Eumalacostraca</taxon>
        <taxon>Eucarida</taxon>
        <taxon>Decapoda</taxon>
        <taxon>Pleocyemata</taxon>
        <taxon>Anomura</taxon>
        <taxon>Galatheoidea</taxon>
        <taxon>Porcellanidae</taxon>
        <taxon>Petrolisthes</taxon>
    </lineage>
</organism>
<dbReference type="AlphaFoldDB" id="A0AAE1BPA0"/>
<feature type="compositionally biased region" description="Low complexity" evidence="1">
    <location>
        <begin position="295"/>
        <end position="310"/>
    </location>
</feature>
<name>A0AAE1BPA0_PETCI</name>
<feature type="compositionally biased region" description="Polar residues" evidence="1">
    <location>
        <begin position="539"/>
        <end position="548"/>
    </location>
</feature>
<feature type="compositionally biased region" description="Low complexity" evidence="1">
    <location>
        <begin position="208"/>
        <end position="219"/>
    </location>
</feature>
<protein>
    <submittedName>
        <fullName evidence="2">Uncharacterized protein</fullName>
    </submittedName>
</protein>
<feature type="compositionally biased region" description="Basic and acidic residues" evidence="1">
    <location>
        <begin position="414"/>
        <end position="424"/>
    </location>
</feature>
<feature type="compositionally biased region" description="Basic and acidic residues" evidence="1">
    <location>
        <begin position="311"/>
        <end position="324"/>
    </location>
</feature>
<sequence>MTQKYRTSKSALDFNELPRIATRRQRYYPEDDHMKENLRIKCLSHYKTTRTQAEKEKEKLILKDRLSNRIHQFFNSTLDADQFDKYLKTYRQPGAKSSKSQLRQLIPDSSRVSKYTGTSTSKWEEPDTVFGGPSDRKPYSKVETGSSFFSTYGITNRKKDYVAEKVRDYYYFGDDNTKAITDGTTDEAGEEKKERRKKKKSKEREVLAEISATEATSSAVPAADQSTSEVEAVSATGDIDLEGIDDEKERKKLEKKKRKAEREAAAKAAMEAELAALAAAEAELARLEAESSKTEGSAEGAKDAASAEVAAEVKSESAAEKCESSGKAVSEGVCVTPDPAPPTPNQAPSQVPIQVPEEPQVPEPPQVSKPQPTHDDLIIDQPPPLKESQMQSQVDQSKVELPLEETKIDIVMEEPKIDIPKMEPEVEPPVEEFKVEPTMEEPQLEEPPVIHPEEEPTIELPKDEPEAAAEVLTVEEVVVEPPVEVAPVEEPQVAPSVEAQGDEAPVVEEESVGWTPRAPRRTALDDDDAGWLDEWAGEAQQQGSSPLG</sequence>
<accession>A0AAE1BPA0</accession>
<feature type="region of interest" description="Disordered" evidence="1">
    <location>
        <begin position="180"/>
        <end position="269"/>
    </location>
</feature>
<dbReference type="Proteomes" id="UP001286313">
    <property type="component" value="Unassembled WGS sequence"/>
</dbReference>
<keyword evidence="3" id="KW-1185">Reference proteome</keyword>
<evidence type="ECO:0000313" key="2">
    <source>
        <dbReference type="EMBL" id="KAK3854225.1"/>
    </source>
</evidence>
<feature type="compositionally biased region" description="Low complexity" evidence="1">
    <location>
        <begin position="483"/>
        <end position="499"/>
    </location>
</feature>
<dbReference type="EMBL" id="JAWQEG010006658">
    <property type="protein sequence ID" value="KAK3854225.1"/>
    <property type="molecule type" value="Genomic_DNA"/>
</dbReference>